<proteinExistence type="inferred from homology"/>
<dbReference type="InterPro" id="IPR032807">
    <property type="entry name" value="GNVR"/>
</dbReference>
<dbReference type="AlphaFoldDB" id="A0A157STU9"/>
<dbReference type="Pfam" id="PF13807">
    <property type="entry name" value="GNVR"/>
    <property type="match status" value="1"/>
</dbReference>
<dbReference type="PANTHER" id="PTHR32309">
    <property type="entry name" value="TYROSINE-PROTEIN KINASE"/>
    <property type="match status" value="1"/>
</dbReference>
<dbReference type="RefSeq" id="WP_066132926.1">
    <property type="nucleotide sequence ID" value="NZ_FKIF01000009.1"/>
</dbReference>
<keyword evidence="19" id="KW-1185">Reference proteome</keyword>
<evidence type="ECO:0000256" key="8">
    <source>
        <dbReference type="ARBA" id="ARBA00022777"/>
    </source>
</evidence>
<keyword evidence="9" id="KW-0067">ATP-binding</keyword>
<feature type="transmembrane region" description="Helical" evidence="14">
    <location>
        <begin position="428"/>
        <end position="447"/>
    </location>
</feature>
<accession>A0A157STU9</accession>
<evidence type="ECO:0000256" key="13">
    <source>
        <dbReference type="ARBA" id="ARBA00053015"/>
    </source>
</evidence>
<dbReference type="OrthoDB" id="9808257at2"/>
<comment type="subcellular location">
    <subcellularLocation>
        <location evidence="1">Cell inner membrane</location>
        <topology evidence="1">Multi-pass membrane protein</topology>
    </subcellularLocation>
</comment>
<dbReference type="NCBIfam" id="TIGR01007">
    <property type="entry name" value="eps_fam"/>
    <property type="match status" value="1"/>
</dbReference>
<organism evidence="18 19">
    <name type="scientific">Bordetella ansorpii</name>
    <dbReference type="NCBI Taxonomy" id="288768"/>
    <lineage>
        <taxon>Bacteria</taxon>
        <taxon>Pseudomonadati</taxon>
        <taxon>Pseudomonadota</taxon>
        <taxon>Betaproteobacteria</taxon>
        <taxon>Burkholderiales</taxon>
        <taxon>Alcaligenaceae</taxon>
        <taxon>Bordetella</taxon>
    </lineage>
</organism>
<evidence type="ECO:0000256" key="2">
    <source>
        <dbReference type="ARBA" id="ARBA00008883"/>
    </source>
</evidence>
<dbReference type="EC" id="2.7.10.-" evidence="18"/>
<dbReference type="SUPFAM" id="SSF52540">
    <property type="entry name" value="P-loop containing nucleoside triphosphate hydrolases"/>
    <property type="match status" value="1"/>
</dbReference>
<evidence type="ECO:0000256" key="12">
    <source>
        <dbReference type="ARBA" id="ARBA00023137"/>
    </source>
</evidence>
<dbReference type="PANTHER" id="PTHR32309:SF32">
    <property type="entry name" value="TYROSINE-PROTEIN KINASE ETK-RELATED"/>
    <property type="match status" value="1"/>
</dbReference>
<dbReference type="InterPro" id="IPR050445">
    <property type="entry name" value="Bact_polysacc_biosynth/exp"/>
</dbReference>
<evidence type="ECO:0000259" key="16">
    <source>
        <dbReference type="Pfam" id="PF13614"/>
    </source>
</evidence>
<dbReference type="GO" id="GO:0005524">
    <property type="term" value="F:ATP binding"/>
    <property type="evidence" value="ECO:0007669"/>
    <property type="project" value="UniProtKB-KW"/>
</dbReference>
<protein>
    <submittedName>
        <fullName evidence="18">Capsular polysaccharide biosynthesis protein</fullName>
        <ecNumber evidence="18">2.7.10.-</ecNumber>
    </submittedName>
</protein>
<dbReference type="InterPro" id="IPR025669">
    <property type="entry name" value="AAA_dom"/>
</dbReference>
<dbReference type="GO" id="GO:0004713">
    <property type="term" value="F:protein tyrosine kinase activity"/>
    <property type="evidence" value="ECO:0007669"/>
    <property type="project" value="UniProtKB-KW"/>
</dbReference>
<keyword evidence="7" id="KW-0547">Nucleotide-binding</keyword>
<evidence type="ECO:0000256" key="3">
    <source>
        <dbReference type="ARBA" id="ARBA00022475"/>
    </source>
</evidence>
<dbReference type="STRING" id="288768.SAMEA3906486_04895"/>
<evidence type="ECO:0000256" key="1">
    <source>
        <dbReference type="ARBA" id="ARBA00004429"/>
    </source>
</evidence>
<feature type="domain" description="Polysaccharide chain length determinant N-terminal" evidence="15">
    <location>
        <begin position="22"/>
        <end position="103"/>
    </location>
</feature>
<dbReference type="Proteomes" id="UP000076848">
    <property type="component" value="Unassembled WGS sequence"/>
</dbReference>
<gene>
    <name evidence="18" type="ORF">SAMEA3906486_04895</name>
</gene>
<keyword evidence="11 14" id="KW-0472">Membrane</keyword>
<keyword evidence="6 14" id="KW-0812">Transmembrane</keyword>
<dbReference type="GO" id="GO:0005886">
    <property type="term" value="C:plasma membrane"/>
    <property type="evidence" value="ECO:0007669"/>
    <property type="project" value="UniProtKB-SubCell"/>
</dbReference>
<evidence type="ECO:0000256" key="11">
    <source>
        <dbReference type="ARBA" id="ARBA00023136"/>
    </source>
</evidence>
<evidence type="ECO:0000256" key="7">
    <source>
        <dbReference type="ARBA" id="ARBA00022741"/>
    </source>
</evidence>
<evidence type="ECO:0000256" key="14">
    <source>
        <dbReference type="SAM" id="Phobius"/>
    </source>
</evidence>
<evidence type="ECO:0000256" key="6">
    <source>
        <dbReference type="ARBA" id="ARBA00022692"/>
    </source>
</evidence>
<evidence type="ECO:0000256" key="4">
    <source>
        <dbReference type="ARBA" id="ARBA00022519"/>
    </source>
</evidence>
<keyword evidence="10 14" id="KW-1133">Transmembrane helix</keyword>
<evidence type="ECO:0000313" key="18">
    <source>
        <dbReference type="EMBL" id="SAI73869.1"/>
    </source>
</evidence>
<dbReference type="Pfam" id="PF13614">
    <property type="entry name" value="AAA_31"/>
    <property type="match status" value="1"/>
</dbReference>
<keyword evidence="12" id="KW-0829">Tyrosine-protein kinase</keyword>
<dbReference type="EMBL" id="FKIF01000009">
    <property type="protein sequence ID" value="SAI73869.1"/>
    <property type="molecule type" value="Genomic_DNA"/>
</dbReference>
<dbReference type="InterPro" id="IPR027417">
    <property type="entry name" value="P-loop_NTPase"/>
</dbReference>
<dbReference type="Pfam" id="PF23607">
    <property type="entry name" value="WZC_N"/>
    <property type="match status" value="1"/>
</dbReference>
<feature type="domain" description="Tyrosine-protein kinase G-rich" evidence="17">
    <location>
        <begin position="372"/>
        <end position="447"/>
    </location>
</feature>
<evidence type="ECO:0000259" key="15">
    <source>
        <dbReference type="Pfam" id="PF02706"/>
    </source>
</evidence>
<sequence length="723" mass="79024">MNPTPDISADAEAASFSNWIDTLLQHGGLAMVTFGLVLAAGLAYAFLATPIFRADVLIQVEDKKPAALEGIQNLADTLGASTSPVTGEIEILRSRGVILKALESTHAYVRIRDRRCLPVMGCWLAPRGAGESALQVDDLSVPQPYLDKPLRLRTGPDGSYRLEYDDGTALTQGKVGQAETFTIDGLPASITVTRMPTEQNVEFDVIRLAPVTAYREVLRQLIVAESGRDSNMIRLSYEHPDSSRAYALVNAIASAYLAQNVERRSAEAQQSLNFLSSQLPEIERNVEKNENSLNDFRTRTGVVDVDKSVEALLKQGVDIEKSRLELELQRQELLQRFTASHPAVKAIDSQLSQTRQASKQLMQRISEVPEGQRDLLRLQRDVNVSTQLYTAILDTVQQLKVARAGTTGNVRIIDLAIHDDEPVAPRKLLVALGSALLGAALGIAAAMTARNLRPTLRDVEELERLTGLSAYASIPESRAQERLRLDKHKRTTGDHKLLALLHPDEPAVESLRALCIGLAFARLEARDKSIVITGPTASIGKSFISANLAILLAATGKRVLLIETDLRQPKLNQYFGLPRRSKGLSDLLIGDVPFEAAIHNCPVAAGTLHVMASGPLPPNPAELLQSAAFRALMQDVQGKYDQILLDAPPVLPISDTLAVSGLAASTFMVVRAERSTVDEVRMAIKKVVGAGGNVKGLLFNGVMQRRIRFKTSYQYYYRYGKSR</sequence>
<feature type="domain" description="AAA" evidence="16">
    <location>
        <begin position="530"/>
        <end position="671"/>
    </location>
</feature>
<keyword evidence="8" id="KW-0418">Kinase</keyword>
<keyword evidence="3" id="KW-1003">Cell membrane</keyword>
<evidence type="ECO:0000256" key="9">
    <source>
        <dbReference type="ARBA" id="ARBA00022840"/>
    </source>
</evidence>
<dbReference type="InterPro" id="IPR003856">
    <property type="entry name" value="LPS_length_determ_N"/>
</dbReference>
<evidence type="ECO:0000313" key="19">
    <source>
        <dbReference type="Proteomes" id="UP000076848"/>
    </source>
</evidence>
<evidence type="ECO:0000256" key="5">
    <source>
        <dbReference type="ARBA" id="ARBA00022679"/>
    </source>
</evidence>
<keyword evidence="5 18" id="KW-0808">Transferase</keyword>
<dbReference type="InterPro" id="IPR005702">
    <property type="entry name" value="Wzc-like_C"/>
</dbReference>
<dbReference type="Gene3D" id="3.40.50.300">
    <property type="entry name" value="P-loop containing nucleotide triphosphate hydrolases"/>
    <property type="match status" value="1"/>
</dbReference>
<evidence type="ECO:0000256" key="10">
    <source>
        <dbReference type="ARBA" id="ARBA00022989"/>
    </source>
</evidence>
<comment type="catalytic activity">
    <reaction evidence="13">
        <text>L-tyrosyl-[protein] + ATP = O-phospho-L-tyrosyl-[protein] + ADP + H(+)</text>
        <dbReference type="Rhea" id="RHEA:10596"/>
        <dbReference type="Rhea" id="RHEA-COMP:10136"/>
        <dbReference type="Rhea" id="RHEA-COMP:20101"/>
        <dbReference type="ChEBI" id="CHEBI:15378"/>
        <dbReference type="ChEBI" id="CHEBI:30616"/>
        <dbReference type="ChEBI" id="CHEBI:46858"/>
        <dbReference type="ChEBI" id="CHEBI:61978"/>
        <dbReference type="ChEBI" id="CHEBI:456216"/>
    </reaction>
</comment>
<keyword evidence="4" id="KW-0997">Cell inner membrane</keyword>
<name>A0A157STU9_9BORD</name>
<dbReference type="Pfam" id="PF02706">
    <property type="entry name" value="Wzz"/>
    <property type="match status" value="1"/>
</dbReference>
<dbReference type="CDD" id="cd05387">
    <property type="entry name" value="BY-kinase"/>
    <property type="match status" value="1"/>
</dbReference>
<evidence type="ECO:0000259" key="17">
    <source>
        <dbReference type="Pfam" id="PF13807"/>
    </source>
</evidence>
<reference evidence="18 19" key="1">
    <citation type="submission" date="2016-04" db="EMBL/GenBank/DDBJ databases">
        <authorList>
            <consortium name="Pathogen Informatics"/>
        </authorList>
    </citation>
    <scope>NUCLEOTIDE SEQUENCE [LARGE SCALE GENOMIC DNA]</scope>
    <source>
        <strain evidence="18 19">H050680373</strain>
    </source>
</reference>
<comment type="similarity">
    <text evidence="2">Belongs to the etk/wzc family.</text>
</comment>
<feature type="transmembrane region" description="Helical" evidence="14">
    <location>
        <begin position="28"/>
        <end position="47"/>
    </location>
</feature>